<feature type="coiled-coil region" evidence="1">
    <location>
        <begin position="17"/>
        <end position="44"/>
    </location>
</feature>
<proteinExistence type="predicted"/>
<reference evidence="2 3" key="1">
    <citation type="submission" date="2024-01" db="EMBL/GenBank/DDBJ databases">
        <title>A draft genome for the cacao thread blight pathogen Marasmiellus scandens.</title>
        <authorList>
            <person name="Baruah I.K."/>
            <person name="Leung J."/>
            <person name="Bukari Y."/>
            <person name="Amoako-Attah I."/>
            <person name="Meinhardt L.W."/>
            <person name="Bailey B.A."/>
            <person name="Cohen S.P."/>
        </authorList>
    </citation>
    <scope>NUCLEOTIDE SEQUENCE [LARGE SCALE GENOMIC DNA]</scope>
    <source>
        <strain evidence="2 3">GH-19</strain>
    </source>
</reference>
<keyword evidence="3" id="KW-1185">Reference proteome</keyword>
<evidence type="ECO:0000313" key="3">
    <source>
        <dbReference type="Proteomes" id="UP001498398"/>
    </source>
</evidence>
<name>A0ABR1J8Q9_9AGAR</name>
<evidence type="ECO:0000256" key="1">
    <source>
        <dbReference type="SAM" id="Coils"/>
    </source>
</evidence>
<dbReference type="Gene3D" id="1.20.1280.50">
    <property type="match status" value="1"/>
</dbReference>
<evidence type="ECO:0000313" key="2">
    <source>
        <dbReference type="EMBL" id="KAK7449802.1"/>
    </source>
</evidence>
<comment type="caution">
    <text evidence="2">The sequence shown here is derived from an EMBL/GenBank/DDBJ whole genome shotgun (WGS) entry which is preliminary data.</text>
</comment>
<protein>
    <recommendedName>
        <fullName evidence="4">F-box domain-containing protein</fullName>
    </recommendedName>
</protein>
<keyword evidence="1" id="KW-0175">Coiled coil</keyword>
<dbReference type="EMBL" id="JBANRG010000035">
    <property type="protein sequence ID" value="KAK7449802.1"/>
    <property type="molecule type" value="Genomic_DNA"/>
</dbReference>
<dbReference type="InterPro" id="IPR032675">
    <property type="entry name" value="LRR_dom_sf"/>
</dbReference>
<dbReference type="Proteomes" id="UP001498398">
    <property type="component" value="Unassembled WGS sequence"/>
</dbReference>
<dbReference type="Gene3D" id="3.80.10.10">
    <property type="entry name" value="Ribonuclease Inhibitor"/>
    <property type="match status" value="1"/>
</dbReference>
<evidence type="ECO:0008006" key="4">
    <source>
        <dbReference type="Google" id="ProtNLM"/>
    </source>
</evidence>
<gene>
    <name evidence="2" type="ORF">VKT23_013278</name>
</gene>
<organism evidence="2 3">
    <name type="scientific">Marasmiellus scandens</name>
    <dbReference type="NCBI Taxonomy" id="2682957"/>
    <lineage>
        <taxon>Eukaryota</taxon>
        <taxon>Fungi</taxon>
        <taxon>Dikarya</taxon>
        <taxon>Basidiomycota</taxon>
        <taxon>Agaricomycotina</taxon>
        <taxon>Agaricomycetes</taxon>
        <taxon>Agaricomycetidae</taxon>
        <taxon>Agaricales</taxon>
        <taxon>Marasmiineae</taxon>
        <taxon>Omphalotaceae</taxon>
        <taxon>Marasmiellus</taxon>
    </lineage>
</organism>
<sequence>MDARTLLQEASEAQTSLHRIDQEIARLTASLRSLYQKRERLQDIVLSYRAVLHPIRHVPHEVLGEIFLWCLNPSYATTRSRFIPDSLDPKNPPWVLAQVCRSWRTIAISDGRLWTSVGFTLRKPWNPSSGQVSQPLYMLSLQLQRCGSHLMRVRVRTFDSECKVDFSNHPLLVLLCANAHRWQRAELHLTKSAAATSLSLISGNVPSLESLSLVLLKGTETTIIPPFHNALRLKDVRVHGSSRPFILPRHLSVLQWGDSLPSQTVVQILEGSQDSLVKFHATLSPIRDQVLIPTLHLPRLRVLFIHHPDRSQHDGLLVQLFDALYLPQLKVLGFKEKETRSLDFLTRFLQRSSCQLEELYAMSLGGVHGNQVTALFTALPHLKTLKMRSKSMADIATITGALRIAPVSGTVPLPVLLPKLKEFGFRYSSEMYSVRMLIDMIKTRFASGAGADPHSSTGSLENLRRLCLLEDYGRLPRDEVDDLVALGLYHGLSVVTGDLWFEPPPFERYLM</sequence>
<accession>A0ABR1J8Q9</accession>